<evidence type="ECO:0000313" key="3">
    <source>
        <dbReference type="Proteomes" id="UP000799423"/>
    </source>
</evidence>
<reference evidence="2" key="1">
    <citation type="submission" date="2020-01" db="EMBL/GenBank/DDBJ databases">
        <authorList>
            <consortium name="DOE Joint Genome Institute"/>
            <person name="Haridas S."/>
            <person name="Albert R."/>
            <person name="Binder M."/>
            <person name="Bloem J."/>
            <person name="Labutti K."/>
            <person name="Salamov A."/>
            <person name="Andreopoulos B."/>
            <person name="Baker S.E."/>
            <person name="Barry K."/>
            <person name="Bills G."/>
            <person name="Bluhm B.H."/>
            <person name="Cannon C."/>
            <person name="Castanera R."/>
            <person name="Culley D.E."/>
            <person name="Daum C."/>
            <person name="Ezra D."/>
            <person name="Gonzalez J.B."/>
            <person name="Henrissat B."/>
            <person name="Kuo A."/>
            <person name="Liang C."/>
            <person name="Lipzen A."/>
            <person name="Lutzoni F."/>
            <person name="Magnuson J."/>
            <person name="Mondo S."/>
            <person name="Nolan M."/>
            <person name="Ohm R."/>
            <person name="Pangilinan J."/>
            <person name="Park H.-J."/>
            <person name="Ramirez L."/>
            <person name="Alfaro M."/>
            <person name="Sun H."/>
            <person name="Tritt A."/>
            <person name="Yoshinaga Y."/>
            <person name="Zwiers L.-H."/>
            <person name="Turgeon B.G."/>
            <person name="Goodwin S.B."/>
            <person name="Spatafora J.W."/>
            <person name="Crous P.W."/>
            <person name="Grigoriev I.V."/>
        </authorList>
    </citation>
    <scope>NUCLEOTIDE SEQUENCE</scope>
    <source>
        <strain evidence="2">IPT5</strain>
    </source>
</reference>
<dbReference type="EMBL" id="MU006291">
    <property type="protein sequence ID" value="KAF2854932.1"/>
    <property type="molecule type" value="Genomic_DNA"/>
</dbReference>
<dbReference type="OrthoDB" id="3934656at2759"/>
<name>A0A6A7BI58_9PLEO</name>
<evidence type="ECO:0008006" key="4">
    <source>
        <dbReference type="Google" id="ProtNLM"/>
    </source>
</evidence>
<proteinExistence type="inferred from homology"/>
<dbReference type="GO" id="GO:0016705">
    <property type="term" value="F:oxidoreductase activity, acting on paired donors, with incorporation or reduction of molecular oxygen"/>
    <property type="evidence" value="ECO:0007669"/>
    <property type="project" value="InterPro"/>
</dbReference>
<sequence length="144" mass="16079">MNLNEFISYATFDLIGEIVFSKQFGFLEQARDVGNAIGNSLALNDYIAIAGYFRWINIALLANPLLTWLSIMSMGHLFDTVKAVMADREKNHPDKISVRDIGTQALAAVGAGSDTVAAGIQSFVYHMIRHPNAWKRAHKQRLKR</sequence>
<dbReference type="PANTHER" id="PTHR24305:SF166">
    <property type="entry name" value="CYTOCHROME P450 12A4, MITOCHONDRIAL-RELATED"/>
    <property type="match status" value="1"/>
</dbReference>
<dbReference type="SUPFAM" id="SSF48264">
    <property type="entry name" value="Cytochrome P450"/>
    <property type="match status" value="1"/>
</dbReference>
<protein>
    <recommendedName>
        <fullName evidence="4">Cytochrome P450</fullName>
    </recommendedName>
</protein>
<dbReference type="Pfam" id="PF00067">
    <property type="entry name" value="p450"/>
    <property type="match status" value="1"/>
</dbReference>
<dbReference type="InterPro" id="IPR050121">
    <property type="entry name" value="Cytochrome_P450_monoxygenase"/>
</dbReference>
<gene>
    <name evidence="2" type="ORF">T440DRAFT_551230</name>
</gene>
<keyword evidence="3" id="KW-1185">Reference proteome</keyword>
<dbReference type="GO" id="GO:0020037">
    <property type="term" value="F:heme binding"/>
    <property type="evidence" value="ECO:0007669"/>
    <property type="project" value="InterPro"/>
</dbReference>
<organism evidence="2 3">
    <name type="scientific">Plenodomus tracheiphilus IPT5</name>
    <dbReference type="NCBI Taxonomy" id="1408161"/>
    <lineage>
        <taxon>Eukaryota</taxon>
        <taxon>Fungi</taxon>
        <taxon>Dikarya</taxon>
        <taxon>Ascomycota</taxon>
        <taxon>Pezizomycotina</taxon>
        <taxon>Dothideomycetes</taxon>
        <taxon>Pleosporomycetidae</taxon>
        <taxon>Pleosporales</taxon>
        <taxon>Pleosporineae</taxon>
        <taxon>Leptosphaeriaceae</taxon>
        <taxon>Plenodomus</taxon>
    </lineage>
</organism>
<comment type="similarity">
    <text evidence="1">Belongs to the cytochrome P450 family.</text>
</comment>
<dbReference type="Proteomes" id="UP000799423">
    <property type="component" value="Unassembled WGS sequence"/>
</dbReference>
<accession>A0A6A7BI58</accession>
<dbReference type="Gene3D" id="1.10.630.10">
    <property type="entry name" value="Cytochrome P450"/>
    <property type="match status" value="1"/>
</dbReference>
<dbReference type="AlphaFoldDB" id="A0A6A7BI58"/>
<dbReference type="PANTHER" id="PTHR24305">
    <property type="entry name" value="CYTOCHROME P450"/>
    <property type="match status" value="1"/>
</dbReference>
<evidence type="ECO:0000256" key="1">
    <source>
        <dbReference type="ARBA" id="ARBA00010617"/>
    </source>
</evidence>
<dbReference type="GO" id="GO:0004497">
    <property type="term" value="F:monooxygenase activity"/>
    <property type="evidence" value="ECO:0007669"/>
    <property type="project" value="InterPro"/>
</dbReference>
<dbReference type="GO" id="GO:0005506">
    <property type="term" value="F:iron ion binding"/>
    <property type="evidence" value="ECO:0007669"/>
    <property type="project" value="InterPro"/>
</dbReference>
<dbReference type="InterPro" id="IPR036396">
    <property type="entry name" value="Cyt_P450_sf"/>
</dbReference>
<evidence type="ECO:0000313" key="2">
    <source>
        <dbReference type="EMBL" id="KAF2854932.1"/>
    </source>
</evidence>
<dbReference type="InterPro" id="IPR001128">
    <property type="entry name" value="Cyt_P450"/>
</dbReference>